<name>A0A679K7U1_BRACM</name>
<keyword evidence="4" id="KW-0804">Transcription</keyword>
<evidence type="ECO:0000256" key="1">
    <source>
        <dbReference type="ARBA" id="ARBA00004123"/>
    </source>
</evidence>
<protein>
    <recommendedName>
        <fullName evidence="7">BHLH domain-containing protein</fullName>
    </recommendedName>
</protein>
<evidence type="ECO:0000256" key="3">
    <source>
        <dbReference type="ARBA" id="ARBA00023125"/>
    </source>
</evidence>
<feature type="region of interest" description="Disordered" evidence="6">
    <location>
        <begin position="399"/>
        <end position="422"/>
    </location>
</feature>
<evidence type="ECO:0000313" key="10">
    <source>
        <dbReference type="Proteomes" id="UP000011750"/>
    </source>
</evidence>
<proteinExistence type="predicted"/>
<dbReference type="Proteomes" id="UP000011750">
    <property type="component" value="Chromosome A09"/>
</dbReference>
<dbReference type="AlphaFoldDB" id="A0A679K7U1"/>
<accession>A0A679K7U1</accession>
<comment type="subcellular location">
    <subcellularLocation>
        <location evidence="1">Nucleus</location>
    </subcellularLocation>
</comment>
<sequence length="422" mass="47006">MKLEEPPSPGETQSEPIKTSVSSEALQTARLHSKADHRQSQLWYQSFDKATVDGTSETRRREANLLNAKGSGDGTDAHAPAVRRRKLTDQEYMELVFENGQILAKSQRSNGFSMHNQRTKSIVDLYEAEYNEDFKKTIHGADTSDKNLVDTQVVPEPLVVAAYETNMLMNQLNLIQSLKASSSKRMVVDYENRKDIVPPDEQSVVAERSVELGYDSTDFTEDSEESTYQSSSLDDVRPQVPARTSNILVKRRRKQKETNDINKKMRNLQDLLPNSQKEDNEALLDEAINYMTTLQHQVQMMTMGKRFVTPATMLPLGPQYSQMGLATGMQMGVPQLLPAPVLGAGLPLVNTQADVLRVLNHPVLMPIQNSAPFTPMQNYLPQYVPPACAAFPNLIPNSTTSSNLDDARTHGGNLSGKESDKP</sequence>
<accession>M4CTW6</accession>
<reference evidence="9" key="4">
    <citation type="submission" date="2023-03" db="UniProtKB">
        <authorList>
            <consortium name="EnsemblPlants"/>
        </authorList>
    </citation>
    <scope>IDENTIFICATION</scope>
    <source>
        <strain evidence="9">cv. Chiifu-401-42</strain>
    </source>
</reference>
<feature type="region of interest" description="Disordered" evidence="6">
    <location>
        <begin position="1"/>
        <end position="38"/>
    </location>
</feature>
<keyword evidence="10" id="KW-1185">Reference proteome</keyword>
<dbReference type="GO" id="GO:0003677">
    <property type="term" value="F:DNA binding"/>
    <property type="evidence" value="ECO:0007669"/>
    <property type="project" value="UniProtKB-KW"/>
</dbReference>
<dbReference type="InterPro" id="IPR011598">
    <property type="entry name" value="bHLH_dom"/>
</dbReference>
<keyword evidence="2" id="KW-0805">Transcription regulation</keyword>
<dbReference type="Gene3D" id="4.10.280.10">
    <property type="entry name" value="Helix-loop-helix DNA-binding domain"/>
    <property type="match status" value="1"/>
</dbReference>
<feature type="compositionally biased region" description="Polar residues" evidence="6">
    <location>
        <begin position="10"/>
        <end position="26"/>
    </location>
</feature>
<evidence type="ECO:0000313" key="9">
    <source>
        <dbReference type="EnsemblPlants" id="Bra007660.1-P"/>
    </source>
</evidence>
<dbReference type="PANTHER" id="PTHR45855:SF48">
    <property type="entry name" value="BHLH DOMAIN-CONTAINING PROTEIN"/>
    <property type="match status" value="1"/>
</dbReference>
<evidence type="ECO:0000256" key="4">
    <source>
        <dbReference type="ARBA" id="ARBA00023163"/>
    </source>
</evidence>
<evidence type="ECO:0000256" key="2">
    <source>
        <dbReference type="ARBA" id="ARBA00023015"/>
    </source>
</evidence>
<dbReference type="SUPFAM" id="SSF47459">
    <property type="entry name" value="HLH, helix-loop-helix DNA-binding domain"/>
    <property type="match status" value="1"/>
</dbReference>
<evidence type="ECO:0000259" key="7">
    <source>
        <dbReference type="PROSITE" id="PS50888"/>
    </source>
</evidence>
<organism evidence="8">
    <name type="scientific">Brassica campestris</name>
    <name type="common">Field mustard</name>
    <dbReference type="NCBI Taxonomy" id="3711"/>
    <lineage>
        <taxon>Eukaryota</taxon>
        <taxon>Viridiplantae</taxon>
        <taxon>Streptophyta</taxon>
        <taxon>Embryophyta</taxon>
        <taxon>Tracheophyta</taxon>
        <taxon>Spermatophyta</taxon>
        <taxon>Magnoliopsida</taxon>
        <taxon>eudicotyledons</taxon>
        <taxon>Gunneridae</taxon>
        <taxon>Pentapetalae</taxon>
        <taxon>rosids</taxon>
        <taxon>malvids</taxon>
        <taxon>Brassicales</taxon>
        <taxon>Brassicaceae</taxon>
        <taxon>Brassiceae</taxon>
        <taxon>Brassica</taxon>
    </lineage>
</organism>
<evidence type="ECO:0000256" key="5">
    <source>
        <dbReference type="ARBA" id="ARBA00023242"/>
    </source>
</evidence>
<dbReference type="EnsemblPlants" id="Bra007660.1">
    <property type="protein sequence ID" value="Bra007660.1-P"/>
    <property type="gene ID" value="Bra007660"/>
</dbReference>
<reference evidence="8" key="3">
    <citation type="submission" date="2020-01" db="EMBL/GenBank/DDBJ databases">
        <authorList>
            <consortium name="Zhejiang university"/>
        </authorList>
    </citation>
    <scope>NUCLEOTIDE SEQUENCE</scope>
</reference>
<keyword evidence="3" id="KW-0238">DNA-binding</keyword>
<dbReference type="PANTHER" id="PTHR45855">
    <property type="entry name" value="TRANSCRIPTION FACTOR PIF1-RELATED"/>
    <property type="match status" value="1"/>
</dbReference>
<dbReference type="EMBL" id="LR759911">
    <property type="protein sequence ID" value="CAA8404260.1"/>
    <property type="molecule type" value="Genomic_DNA"/>
</dbReference>
<dbReference type="EMBL" id="LR756770">
    <property type="protein sequence ID" value="CAA8286991.1"/>
    <property type="molecule type" value="Genomic_DNA"/>
</dbReference>
<dbReference type="OMA" id="FTPMENY"/>
<dbReference type="EMBL" id="LR757729">
    <property type="protein sequence ID" value="CAA8287958.1"/>
    <property type="molecule type" value="Genomic_DNA"/>
</dbReference>
<feature type="region of interest" description="Disordered" evidence="6">
    <location>
        <begin position="211"/>
        <end position="237"/>
    </location>
</feature>
<dbReference type="PROSITE" id="PS50888">
    <property type="entry name" value="BHLH"/>
    <property type="match status" value="1"/>
</dbReference>
<dbReference type="InterPro" id="IPR036638">
    <property type="entry name" value="HLH_DNA-bd_sf"/>
</dbReference>
<gene>
    <name evidence="8 9" type="primary">BrabHLH233</name>
</gene>
<dbReference type="STRING" id="51351.M4CTW6"/>
<keyword evidence="5" id="KW-0539">Nucleus</keyword>
<dbReference type="Gramene" id="Bra007660.1">
    <property type="protein sequence ID" value="Bra007660.1-P"/>
    <property type="gene ID" value="Bra007660"/>
</dbReference>
<dbReference type="InterPro" id="IPR031066">
    <property type="entry name" value="bHLH_ALC-like_plant"/>
</dbReference>
<dbReference type="EMBL" id="LR758952">
    <property type="protein sequence ID" value="CAA8392575.1"/>
    <property type="molecule type" value="Genomic_DNA"/>
</dbReference>
<dbReference type="HOGENOM" id="CLU_053768_0_0_1"/>
<reference evidence="9 10" key="1">
    <citation type="journal article" date="2011" name="Nat. Genet.">
        <title>The genome of the mesopolyploid crop species Brassica rapa.</title>
        <authorList>
            <consortium name="Brassica rapa Genome Sequencing Project Consortium"/>
            <person name="Wang X."/>
            <person name="Wang H."/>
            <person name="Wang J."/>
            <person name="Sun R."/>
            <person name="Wu J."/>
            <person name="Liu S."/>
            <person name="Bai Y."/>
            <person name="Mun J.H."/>
            <person name="Bancroft I."/>
            <person name="Cheng F."/>
            <person name="Huang S."/>
            <person name="Li X."/>
            <person name="Hua W."/>
            <person name="Wang J."/>
            <person name="Wang X."/>
            <person name="Freeling M."/>
            <person name="Pires J.C."/>
            <person name="Paterson A.H."/>
            <person name="Chalhoub B."/>
            <person name="Wang B."/>
            <person name="Hayward A."/>
            <person name="Sharpe A.G."/>
            <person name="Park B.S."/>
            <person name="Weisshaar B."/>
            <person name="Liu B."/>
            <person name="Li B."/>
            <person name="Liu B."/>
            <person name="Tong C."/>
            <person name="Song C."/>
            <person name="Duran C."/>
            <person name="Peng C."/>
            <person name="Geng C."/>
            <person name="Koh C."/>
            <person name="Lin C."/>
            <person name="Edwards D."/>
            <person name="Mu D."/>
            <person name="Shen D."/>
            <person name="Soumpourou E."/>
            <person name="Li F."/>
            <person name="Fraser F."/>
            <person name="Conant G."/>
            <person name="Lassalle G."/>
            <person name="King G.J."/>
            <person name="Bonnema G."/>
            <person name="Tang H."/>
            <person name="Wang H."/>
            <person name="Belcram H."/>
            <person name="Zhou H."/>
            <person name="Hirakawa H."/>
            <person name="Abe H."/>
            <person name="Guo H."/>
            <person name="Wang H."/>
            <person name="Jin H."/>
            <person name="Parkin I.A."/>
            <person name="Batley J."/>
            <person name="Kim J.S."/>
            <person name="Just J."/>
            <person name="Li J."/>
            <person name="Xu J."/>
            <person name="Deng J."/>
            <person name="Kim J.A."/>
            <person name="Li J."/>
            <person name="Yu J."/>
            <person name="Meng J."/>
            <person name="Wang J."/>
            <person name="Min J."/>
            <person name="Poulain J."/>
            <person name="Wang J."/>
            <person name="Hatakeyama K."/>
            <person name="Wu K."/>
            <person name="Wang L."/>
            <person name="Fang L."/>
            <person name="Trick M."/>
            <person name="Links M.G."/>
            <person name="Zhao M."/>
            <person name="Jin M."/>
            <person name="Ramchiary N."/>
            <person name="Drou N."/>
            <person name="Berkman P.J."/>
            <person name="Cai Q."/>
            <person name="Huang Q."/>
            <person name="Li R."/>
            <person name="Tabata S."/>
            <person name="Cheng S."/>
            <person name="Zhang S."/>
            <person name="Zhang S."/>
            <person name="Huang S."/>
            <person name="Sato S."/>
            <person name="Sun S."/>
            <person name="Kwon S.J."/>
            <person name="Choi S.R."/>
            <person name="Lee T.H."/>
            <person name="Fan W."/>
            <person name="Zhao X."/>
            <person name="Tan X."/>
            <person name="Xu X."/>
            <person name="Wang Y."/>
            <person name="Qiu Y."/>
            <person name="Yin Y."/>
            <person name="Li Y."/>
            <person name="Du Y."/>
            <person name="Liao Y."/>
            <person name="Lim Y."/>
            <person name="Narusaka Y."/>
            <person name="Wang Y."/>
            <person name="Wang Z."/>
            <person name="Li Z."/>
            <person name="Wang Z."/>
            <person name="Xiong Z."/>
            <person name="Zhang Z."/>
        </authorList>
    </citation>
    <scope>NUCLEOTIDE SEQUENCE [LARGE SCALE GENOMIC DNA]</scope>
    <source>
        <strain evidence="9 10">cv. Chiifu-401-42</strain>
    </source>
</reference>
<reference evidence="9 10" key="2">
    <citation type="journal article" date="2018" name="Hortic Res">
        <title>Improved Brassica rapa reference genome by single-molecule sequencing and chromosome conformation capture technologies.</title>
        <authorList>
            <person name="Zhang L."/>
            <person name="Cai X."/>
            <person name="Wu J."/>
            <person name="Liu M."/>
            <person name="Grob S."/>
            <person name="Cheng F."/>
            <person name="Liang J."/>
            <person name="Cai C."/>
            <person name="Liu Z."/>
            <person name="Liu B."/>
            <person name="Wang F."/>
            <person name="Li S."/>
            <person name="Liu F."/>
            <person name="Li X."/>
            <person name="Cheng L."/>
            <person name="Yang W."/>
            <person name="Li M.H."/>
            <person name="Grossniklaus U."/>
            <person name="Zheng H."/>
            <person name="Wang X."/>
        </authorList>
    </citation>
    <scope>NUCLEOTIDE SEQUENCE [LARGE SCALE GENOMIC DNA]</scope>
    <source>
        <strain evidence="9 10">cv. Chiifu-401-42</strain>
    </source>
</reference>
<evidence type="ECO:0000313" key="8">
    <source>
        <dbReference type="EMBL" id="CAA8286991.1"/>
    </source>
</evidence>
<dbReference type="GO" id="GO:0046983">
    <property type="term" value="F:protein dimerization activity"/>
    <property type="evidence" value="ECO:0007669"/>
    <property type="project" value="InterPro"/>
</dbReference>
<dbReference type="GO" id="GO:0005634">
    <property type="term" value="C:nucleus"/>
    <property type="evidence" value="ECO:0000318"/>
    <property type="project" value="GO_Central"/>
</dbReference>
<feature type="domain" description="BHLH" evidence="7">
    <location>
        <begin position="245"/>
        <end position="294"/>
    </location>
</feature>
<evidence type="ECO:0000256" key="6">
    <source>
        <dbReference type="SAM" id="MobiDB-lite"/>
    </source>
</evidence>